<gene>
    <name evidence="1" type="ORF">JOE61_002955</name>
</gene>
<dbReference type="EMBL" id="JAFBBZ010000001">
    <property type="protein sequence ID" value="MBM7509141.1"/>
    <property type="molecule type" value="Genomic_DNA"/>
</dbReference>
<keyword evidence="2" id="KW-1185">Reference proteome</keyword>
<proteinExistence type="predicted"/>
<evidence type="ECO:0000313" key="2">
    <source>
        <dbReference type="Proteomes" id="UP000732378"/>
    </source>
</evidence>
<sequence length="191" mass="20351">MKSDEVPATPAQRWRRWGLLAAVLALVVGAGVLAWERSHPDVAFDYGYGIGSKRAVGETVWTTLADSQSIGSSAITFTELEPVIERDGAAVDVEYLVCALDEEALAEDGVGSFGYGLRDMAVRRSCATTSPALGARLVAEPGVRRELLVGITATRPGRTIISGHRAAYDVGWRRGHGDILVEADLRATPSS</sequence>
<evidence type="ECO:0000313" key="1">
    <source>
        <dbReference type="EMBL" id="MBM7509141.1"/>
    </source>
</evidence>
<dbReference type="RefSeq" id="WP_193666940.1">
    <property type="nucleotide sequence ID" value="NZ_JACDTV010000001.1"/>
</dbReference>
<protein>
    <submittedName>
        <fullName evidence="1">Uncharacterized protein</fullName>
    </submittedName>
</protein>
<organism evidence="1 2">
    <name type="scientific">Nocardioides salarius</name>
    <dbReference type="NCBI Taxonomy" id="374513"/>
    <lineage>
        <taxon>Bacteria</taxon>
        <taxon>Bacillati</taxon>
        <taxon>Actinomycetota</taxon>
        <taxon>Actinomycetes</taxon>
        <taxon>Propionibacteriales</taxon>
        <taxon>Nocardioidaceae</taxon>
        <taxon>Nocardioides</taxon>
    </lineage>
</organism>
<name>A0ABS2MD61_9ACTN</name>
<comment type="caution">
    <text evidence="1">The sequence shown here is derived from an EMBL/GenBank/DDBJ whole genome shotgun (WGS) entry which is preliminary data.</text>
</comment>
<dbReference type="Proteomes" id="UP000732378">
    <property type="component" value="Unassembled WGS sequence"/>
</dbReference>
<accession>A0ABS2MD61</accession>
<reference evidence="1 2" key="1">
    <citation type="submission" date="2021-01" db="EMBL/GenBank/DDBJ databases">
        <title>Sequencing the genomes of 1000 actinobacteria strains.</title>
        <authorList>
            <person name="Klenk H.-P."/>
        </authorList>
    </citation>
    <scope>NUCLEOTIDE SEQUENCE [LARGE SCALE GENOMIC DNA]</scope>
    <source>
        <strain evidence="1 2">DSM 18239</strain>
    </source>
</reference>